<protein>
    <recommendedName>
        <fullName evidence="1">DUF559 domain-containing protein</fullName>
    </recommendedName>
</protein>
<dbReference type="SUPFAM" id="SSF52980">
    <property type="entry name" value="Restriction endonuclease-like"/>
    <property type="match status" value="1"/>
</dbReference>
<dbReference type="Proteomes" id="UP000567246">
    <property type="component" value="Unassembled WGS sequence"/>
</dbReference>
<gene>
    <name evidence="2" type="ORF">HDA33_002287</name>
</gene>
<name>A0A7W9JKP4_9MICC</name>
<dbReference type="EMBL" id="JACHMW010000001">
    <property type="protein sequence ID" value="MBB5849723.1"/>
    <property type="molecule type" value="Genomic_DNA"/>
</dbReference>
<feature type="domain" description="DUF559" evidence="1">
    <location>
        <begin position="245"/>
        <end position="287"/>
    </location>
</feature>
<sequence length="329" mass="36951">MSPSSAPPGHEPDGPPTLFTTRMAREAGIGQERLRANDLSHEGRALWTARGREASFLERLLVLQELHPSGVFSHATAARVWGMWLPSRLEVDETVHIAKYSGRGGHATREGVRSHRLHPRAPVRMLHGLRLTTPDWTWVDLARELSTEDLVVAGDSLLVTKHGAEARRLERLPDRAVTLSRLERTAASRSNVRGVVRARLTAGMLRAGHDSPAESRLRHRLELAGFPEPAVNPLLTLSDGTRQRVDLCWEELRMVVELDGDQHRTDKAQWQRDRARRRALEADDWDVTWVAGDVFTAAGWRAFQTTLARTMRRQAARRGVVLRPVLPGE</sequence>
<reference evidence="2 3" key="1">
    <citation type="submission" date="2020-08" db="EMBL/GenBank/DDBJ databases">
        <title>Sequencing the genomes of 1000 actinobacteria strains.</title>
        <authorList>
            <person name="Klenk H.-P."/>
        </authorList>
    </citation>
    <scope>NUCLEOTIDE SEQUENCE [LARGE SCALE GENOMIC DNA]</scope>
    <source>
        <strain evidence="2 3">DSM 17945</strain>
    </source>
</reference>
<evidence type="ECO:0000259" key="1">
    <source>
        <dbReference type="Pfam" id="PF04480"/>
    </source>
</evidence>
<evidence type="ECO:0000313" key="2">
    <source>
        <dbReference type="EMBL" id="MBB5849723.1"/>
    </source>
</evidence>
<dbReference type="RefSeq" id="WP_184173377.1">
    <property type="nucleotide sequence ID" value="NZ_BAABAG010000006.1"/>
</dbReference>
<dbReference type="InterPro" id="IPR007569">
    <property type="entry name" value="DUF559"/>
</dbReference>
<dbReference type="InterPro" id="IPR011335">
    <property type="entry name" value="Restrct_endonuc-II-like"/>
</dbReference>
<keyword evidence="3" id="KW-1185">Reference proteome</keyword>
<dbReference type="Gene3D" id="3.40.960.10">
    <property type="entry name" value="VSR Endonuclease"/>
    <property type="match status" value="1"/>
</dbReference>
<organism evidence="2 3">
    <name type="scientific">Micrococcus endophyticus</name>
    <dbReference type="NCBI Taxonomy" id="455343"/>
    <lineage>
        <taxon>Bacteria</taxon>
        <taxon>Bacillati</taxon>
        <taxon>Actinomycetota</taxon>
        <taxon>Actinomycetes</taxon>
        <taxon>Micrococcales</taxon>
        <taxon>Micrococcaceae</taxon>
        <taxon>Micrococcus</taxon>
    </lineage>
</organism>
<dbReference type="AlphaFoldDB" id="A0A7W9JKP4"/>
<proteinExistence type="predicted"/>
<comment type="caution">
    <text evidence="2">The sequence shown here is derived from an EMBL/GenBank/DDBJ whole genome shotgun (WGS) entry which is preliminary data.</text>
</comment>
<dbReference type="Pfam" id="PF04480">
    <property type="entry name" value="DUF559"/>
    <property type="match status" value="1"/>
</dbReference>
<accession>A0A7W9JKP4</accession>
<evidence type="ECO:0000313" key="3">
    <source>
        <dbReference type="Proteomes" id="UP000567246"/>
    </source>
</evidence>